<evidence type="ECO:0000256" key="5">
    <source>
        <dbReference type="ARBA" id="ARBA00022643"/>
    </source>
</evidence>
<comment type="cofactor">
    <cofactor evidence="1 12 14">
        <name>FMN</name>
        <dbReference type="ChEBI" id="CHEBI:58210"/>
    </cofactor>
</comment>
<dbReference type="InterPro" id="IPR024036">
    <property type="entry name" value="tRNA-dHydroUridine_Synthase_C"/>
</dbReference>
<dbReference type="InterPro" id="IPR013785">
    <property type="entry name" value="Aldolase_TIM"/>
</dbReference>
<evidence type="ECO:0000256" key="9">
    <source>
        <dbReference type="ARBA" id="ARBA00023002"/>
    </source>
</evidence>
<comment type="function">
    <text evidence="2 12">Catalyzes the synthesis of 5,6-dihydrouridine (D), a modified base found in the D-loop of most tRNAs, via the reduction of the C5-C6 double bond in target uridines.</text>
</comment>
<keyword evidence="5 12" id="KW-0288">FMN</keyword>
<dbReference type="EMBL" id="CP010552">
    <property type="protein sequence ID" value="ALE52304.1"/>
    <property type="molecule type" value="Genomic_DNA"/>
</dbReference>
<evidence type="ECO:0000256" key="8">
    <source>
        <dbReference type="ARBA" id="ARBA00022884"/>
    </source>
</evidence>
<feature type="binding site" evidence="14">
    <location>
        <position position="145"/>
    </location>
    <ligand>
        <name>FMN</name>
        <dbReference type="ChEBI" id="CHEBI:58210"/>
    </ligand>
</feature>
<evidence type="ECO:0000313" key="16">
    <source>
        <dbReference type="EMBL" id="ALE52304.1"/>
    </source>
</evidence>
<dbReference type="GO" id="GO:0050660">
    <property type="term" value="F:flavin adenine dinucleotide binding"/>
    <property type="evidence" value="ECO:0007669"/>
    <property type="project" value="InterPro"/>
</dbReference>
<feature type="binding site" evidence="14">
    <location>
        <begin position="22"/>
        <end position="24"/>
    </location>
    <ligand>
        <name>FMN</name>
        <dbReference type="ChEBI" id="CHEBI:58210"/>
    </ligand>
</feature>
<feature type="domain" description="DUS-like FMN-binding" evidence="15">
    <location>
        <begin position="19"/>
        <end position="319"/>
    </location>
</feature>
<evidence type="ECO:0000256" key="13">
    <source>
        <dbReference type="PIRSR" id="PIRSR006621-1"/>
    </source>
</evidence>
<dbReference type="PANTHER" id="PTHR45846">
    <property type="entry name" value="TRNA-DIHYDROURIDINE(47) SYNTHASE [NAD(P)(+)]-LIKE"/>
    <property type="match status" value="1"/>
</dbReference>
<name>A0A0M4PMQ2_9GAMM</name>
<evidence type="ECO:0000256" key="14">
    <source>
        <dbReference type="PIRSR" id="PIRSR006621-2"/>
    </source>
</evidence>
<dbReference type="InterPro" id="IPR035587">
    <property type="entry name" value="DUS-like_FMN-bd"/>
</dbReference>
<dbReference type="PANTHER" id="PTHR45846:SF1">
    <property type="entry name" value="TRNA-DIHYDROURIDINE(47) SYNTHASE [NAD(P)(+)]-LIKE"/>
    <property type="match status" value="1"/>
</dbReference>
<dbReference type="PIRSF" id="PIRSF006621">
    <property type="entry name" value="Dus"/>
    <property type="match status" value="1"/>
</dbReference>
<protein>
    <recommendedName>
        <fullName evidence="12">tRNA-dihydrouridine synthase</fullName>
        <ecNumber evidence="12">1.3.1.-</ecNumber>
    </recommendedName>
</protein>
<dbReference type="GO" id="GO:0017150">
    <property type="term" value="F:tRNA dihydrouridine synthase activity"/>
    <property type="evidence" value="ECO:0007669"/>
    <property type="project" value="InterPro"/>
</dbReference>
<comment type="catalytic activity">
    <reaction evidence="11">
        <text>a 5,6-dihydrouridine in tRNA + NAD(+) = a uridine in tRNA + NADH + H(+)</text>
        <dbReference type="Rhea" id="RHEA:54452"/>
        <dbReference type="Rhea" id="RHEA-COMP:13339"/>
        <dbReference type="Rhea" id="RHEA-COMP:13887"/>
        <dbReference type="ChEBI" id="CHEBI:15378"/>
        <dbReference type="ChEBI" id="CHEBI:57540"/>
        <dbReference type="ChEBI" id="CHEBI:57945"/>
        <dbReference type="ChEBI" id="CHEBI:65315"/>
        <dbReference type="ChEBI" id="CHEBI:74443"/>
    </reaction>
</comment>
<evidence type="ECO:0000313" key="17">
    <source>
        <dbReference type="Proteomes" id="UP000058020"/>
    </source>
</evidence>
<dbReference type="NCBIfam" id="TIGR00737">
    <property type="entry name" value="nifR3_yhdG"/>
    <property type="match status" value="1"/>
</dbReference>
<keyword evidence="6 12" id="KW-0819">tRNA processing</keyword>
<evidence type="ECO:0000256" key="12">
    <source>
        <dbReference type="PIRNR" id="PIRNR006621"/>
    </source>
</evidence>
<keyword evidence="4 12" id="KW-0285">Flavoprotein</keyword>
<dbReference type="GO" id="GO:0000049">
    <property type="term" value="F:tRNA binding"/>
    <property type="evidence" value="ECO:0007669"/>
    <property type="project" value="UniProtKB-KW"/>
</dbReference>
<reference evidence="16 17" key="1">
    <citation type="journal article" date="2015" name="Genome Announc.">
        <title>Genome Sequence of 'Candidatus Thioglobus autotrophica' Strain EF1, a Chemoautotroph from the SUP05 Clade of Marine Gammaproteobacteria.</title>
        <authorList>
            <person name="Shah V."/>
            <person name="Morris R.M."/>
        </authorList>
    </citation>
    <scope>NUCLEOTIDE SEQUENCE [LARGE SCALE GENOMIC DNA]</scope>
    <source>
        <strain evidence="16 17">EF1</strain>
    </source>
</reference>
<proteinExistence type="inferred from homology"/>
<keyword evidence="3" id="KW-0820">tRNA-binding</keyword>
<dbReference type="EC" id="1.3.1.-" evidence="12"/>
<dbReference type="Pfam" id="PF01207">
    <property type="entry name" value="Dus"/>
    <property type="match status" value="1"/>
</dbReference>
<dbReference type="STRING" id="1705394.SP60_03130"/>
<dbReference type="InterPro" id="IPR018517">
    <property type="entry name" value="tRNA_hU_synthase_CS"/>
</dbReference>
<feature type="active site" description="Proton donor" evidence="13">
    <location>
        <position position="106"/>
    </location>
</feature>
<dbReference type="Gene3D" id="3.20.20.70">
    <property type="entry name" value="Aldolase class I"/>
    <property type="match status" value="1"/>
</dbReference>
<evidence type="ECO:0000256" key="6">
    <source>
        <dbReference type="ARBA" id="ARBA00022694"/>
    </source>
</evidence>
<dbReference type="KEGG" id="tho:SP60_03130"/>
<evidence type="ECO:0000256" key="10">
    <source>
        <dbReference type="ARBA" id="ARBA00048205"/>
    </source>
</evidence>
<comment type="similarity">
    <text evidence="12">Belongs to the dus family.</text>
</comment>
<evidence type="ECO:0000256" key="3">
    <source>
        <dbReference type="ARBA" id="ARBA00022555"/>
    </source>
</evidence>
<feature type="binding site" evidence="14">
    <location>
        <begin position="230"/>
        <end position="231"/>
    </location>
    <ligand>
        <name>FMN</name>
        <dbReference type="ChEBI" id="CHEBI:58210"/>
    </ligand>
</feature>
<dbReference type="CDD" id="cd02801">
    <property type="entry name" value="DUS_like_FMN"/>
    <property type="match status" value="1"/>
</dbReference>
<dbReference type="PATRIC" id="fig|1705394.5.peg.635"/>
<comment type="catalytic activity">
    <reaction evidence="10">
        <text>a 5,6-dihydrouridine in tRNA + NADP(+) = a uridine in tRNA + NADPH + H(+)</text>
        <dbReference type="Rhea" id="RHEA:23624"/>
        <dbReference type="Rhea" id="RHEA-COMP:13339"/>
        <dbReference type="Rhea" id="RHEA-COMP:13887"/>
        <dbReference type="ChEBI" id="CHEBI:15378"/>
        <dbReference type="ChEBI" id="CHEBI:57783"/>
        <dbReference type="ChEBI" id="CHEBI:58349"/>
        <dbReference type="ChEBI" id="CHEBI:65315"/>
        <dbReference type="ChEBI" id="CHEBI:74443"/>
    </reaction>
</comment>
<evidence type="ECO:0000259" key="15">
    <source>
        <dbReference type="Pfam" id="PF01207"/>
    </source>
</evidence>
<dbReference type="InterPro" id="IPR004652">
    <property type="entry name" value="DusB-like"/>
</dbReference>
<dbReference type="AlphaFoldDB" id="A0A0M4PMQ2"/>
<evidence type="ECO:0000256" key="1">
    <source>
        <dbReference type="ARBA" id="ARBA00001917"/>
    </source>
</evidence>
<evidence type="ECO:0000256" key="7">
    <source>
        <dbReference type="ARBA" id="ARBA00022857"/>
    </source>
</evidence>
<keyword evidence="17" id="KW-1185">Reference proteome</keyword>
<dbReference type="Gene3D" id="1.10.1200.80">
    <property type="entry name" value="Putative flavin oxidoreducatase, domain 2"/>
    <property type="match status" value="1"/>
</dbReference>
<evidence type="ECO:0000256" key="2">
    <source>
        <dbReference type="ARBA" id="ARBA00002790"/>
    </source>
</evidence>
<keyword evidence="14" id="KW-0547">Nucleotide-binding</keyword>
<evidence type="ECO:0000256" key="11">
    <source>
        <dbReference type="ARBA" id="ARBA00048802"/>
    </source>
</evidence>
<dbReference type="InterPro" id="IPR001269">
    <property type="entry name" value="DUS_fam"/>
</dbReference>
<sequence length="328" mass="36189">MTPLVSVQIGPYKLDSIALLAPMAGTSDKPFRMLCRSLGAGLTTSEMVVIQDHLLNTNKSKYRLNFEGEKTPISIQIAGSEAQELALAAQKAVEFGADIIDINMGCPAKKVCNKASGSALMQNETLVKNILESVVSAVSIPVTLKMRTGWDSDNKNAPTIAQIAEQAGIQMLSVHGRTKADKYNGMAEYDTIKSVVNQVSIPVIANGDITSAQKAQQVLDYTQAAGIMIGRAAQGNPWIFSEVNHYLNSGKISDPVPLKEQKSTILEHIAQIHVFYGDFLGLRLARKHILWYATHLDKNHMQQFWQTINKITDREQQFTLFENYLNQL</sequence>
<dbReference type="SUPFAM" id="SSF51395">
    <property type="entry name" value="FMN-linked oxidoreductases"/>
    <property type="match status" value="1"/>
</dbReference>
<feature type="binding site" evidence="14">
    <location>
        <position position="175"/>
    </location>
    <ligand>
        <name>FMN</name>
        <dbReference type="ChEBI" id="CHEBI:58210"/>
    </ligand>
</feature>
<dbReference type="PROSITE" id="PS01136">
    <property type="entry name" value="UPF0034"/>
    <property type="match status" value="1"/>
</dbReference>
<keyword evidence="7" id="KW-0521">NADP</keyword>
<dbReference type="Proteomes" id="UP000058020">
    <property type="component" value="Chromosome"/>
</dbReference>
<accession>A0A0M4PMQ2</accession>
<organism evidence="16 17">
    <name type="scientific">Candidatus Thioglobus autotrophicus</name>
    <dbReference type="NCBI Taxonomy" id="1705394"/>
    <lineage>
        <taxon>Bacteria</taxon>
        <taxon>Pseudomonadati</taxon>
        <taxon>Pseudomonadota</taxon>
        <taxon>Gammaproteobacteria</taxon>
        <taxon>Candidatus Pseudothioglobaceae</taxon>
        <taxon>Candidatus Thioglobus</taxon>
    </lineage>
</organism>
<gene>
    <name evidence="16" type="ORF">SP60_03130</name>
</gene>
<evidence type="ECO:0000256" key="4">
    <source>
        <dbReference type="ARBA" id="ARBA00022630"/>
    </source>
</evidence>
<keyword evidence="9 12" id="KW-0560">Oxidoreductase</keyword>
<keyword evidence="8" id="KW-0694">RNA-binding</keyword>
<feature type="binding site" evidence="14">
    <location>
        <position position="76"/>
    </location>
    <ligand>
        <name>FMN</name>
        <dbReference type="ChEBI" id="CHEBI:58210"/>
    </ligand>
</feature>